<evidence type="ECO:0000313" key="4">
    <source>
        <dbReference type="EMBL" id="EUJ18631.1"/>
    </source>
</evidence>
<dbReference type="PANTHER" id="PTHR43800:SF1">
    <property type="entry name" value="PEPTIDYL-LYSINE N-ACETYLTRANSFERASE YJAB"/>
    <property type="match status" value="1"/>
</dbReference>
<dbReference type="EMBL" id="AOCG01000009">
    <property type="protein sequence ID" value="EUJ18631.1"/>
    <property type="molecule type" value="Genomic_DNA"/>
</dbReference>
<reference evidence="4 5" key="1">
    <citation type="journal article" date="2014" name="Int. J. Syst. Evol. Microbiol.">
        <title>Listeria floridensis sp. nov., Listeria aquatica sp. nov., Listeria cornellensis sp. nov., Listeria riparia sp. nov. and Listeria grandensis sp. nov., from agricultural and natural environments.</title>
        <authorList>
            <person name="den Bakker H.C."/>
            <person name="Warchocki S."/>
            <person name="Wright E.M."/>
            <person name="Allred A.F."/>
            <person name="Ahlstrom C."/>
            <person name="Manuel C.S."/>
            <person name="Stasiewicz M.J."/>
            <person name="Burrell A."/>
            <person name="Roof S."/>
            <person name="Strawn L."/>
            <person name="Fortes E.D."/>
            <person name="Nightingale K.K."/>
            <person name="Kephart D."/>
            <person name="Wiedmann M."/>
        </authorList>
    </citation>
    <scope>NUCLEOTIDE SEQUENCE [LARGE SCALE GENOMIC DNA]</scope>
    <source>
        <strain evidence="4 5">FSL S10-1188</strain>
    </source>
</reference>
<proteinExistence type="predicted"/>
<dbReference type="InterPro" id="IPR016181">
    <property type="entry name" value="Acyl_CoA_acyltransferase"/>
</dbReference>
<evidence type="ECO:0000313" key="5">
    <source>
        <dbReference type="Proteomes" id="UP000019246"/>
    </source>
</evidence>
<organism evidence="4 5">
    <name type="scientific">Listeria aquatica FSL S10-1188</name>
    <dbReference type="NCBI Taxonomy" id="1265818"/>
    <lineage>
        <taxon>Bacteria</taxon>
        <taxon>Bacillati</taxon>
        <taxon>Bacillota</taxon>
        <taxon>Bacilli</taxon>
        <taxon>Bacillales</taxon>
        <taxon>Listeriaceae</taxon>
        <taxon>Listeria</taxon>
    </lineage>
</organism>
<dbReference type="Proteomes" id="UP000019246">
    <property type="component" value="Unassembled WGS sequence"/>
</dbReference>
<comment type="caution">
    <text evidence="4">The sequence shown here is derived from an EMBL/GenBank/DDBJ whole genome shotgun (WGS) entry which is preliminary data.</text>
</comment>
<dbReference type="PANTHER" id="PTHR43800">
    <property type="entry name" value="PEPTIDYL-LYSINE N-ACETYLTRANSFERASE YJAB"/>
    <property type="match status" value="1"/>
</dbReference>
<evidence type="ECO:0000256" key="1">
    <source>
        <dbReference type="ARBA" id="ARBA00022679"/>
    </source>
</evidence>
<accession>W7B701</accession>
<keyword evidence="1 4" id="KW-0808">Transferase</keyword>
<sequence>MIGFTGHAVKRLEMFFLSPRFRGKGYGTAILQELIEKEGISFVDVNLQNEAARKFYEKNGFRVHATSEKDGQGRPYPILHLKLTK</sequence>
<name>W7B701_9LIST</name>
<evidence type="ECO:0000256" key="2">
    <source>
        <dbReference type="ARBA" id="ARBA00023315"/>
    </source>
</evidence>
<evidence type="ECO:0000259" key="3">
    <source>
        <dbReference type="PROSITE" id="PS51186"/>
    </source>
</evidence>
<feature type="domain" description="N-acetyltransferase" evidence="3">
    <location>
        <begin position="1"/>
        <end position="85"/>
    </location>
</feature>
<keyword evidence="2" id="KW-0012">Acyltransferase</keyword>
<dbReference type="Gene3D" id="3.40.630.30">
    <property type="match status" value="1"/>
</dbReference>
<gene>
    <name evidence="4" type="ORF">MAQA_08602</name>
</gene>
<keyword evidence="5" id="KW-1185">Reference proteome</keyword>
<dbReference type="Pfam" id="PF13508">
    <property type="entry name" value="Acetyltransf_7"/>
    <property type="match status" value="1"/>
</dbReference>
<dbReference type="PROSITE" id="PS51186">
    <property type="entry name" value="GNAT"/>
    <property type="match status" value="1"/>
</dbReference>
<dbReference type="PATRIC" id="fig|1265818.5.peg.1731"/>
<dbReference type="AlphaFoldDB" id="W7B701"/>
<dbReference type="CDD" id="cd04301">
    <property type="entry name" value="NAT_SF"/>
    <property type="match status" value="1"/>
</dbReference>
<protein>
    <submittedName>
        <fullName evidence="4">Putative acetyltransferase</fullName>
    </submittedName>
</protein>
<dbReference type="GO" id="GO:0016747">
    <property type="term" value="F:acyltransferase activity, transferring groups other than amino-acyl groups"/>
    <property type="evidence" value="ECO:0007669"/>
    <property type="project" value="InterPro"/>
</dbReference>
<dbReference type="SUPFAM" id="SSF55729">
    <property type="entry name" value="Acyl-CoA N-acyltransferases (Nat)"/>
    <property type="match status" value="1"/>
</dbReference>
<dbReference type="InterPro" id="IPR000182">
    <property type="entry name" value="GNAT_dom"/>
</dbReference>